<protein>
    <submittedName>
        <fullName evidence="4">Uncharacterized protein</fullName>
    </submittedName>
</protein>
<comment type="caution">
    <text evidence="4">The sequence shown here is derived from an EMBL/GenBank/DDBJ whole genome shotgun (WGS) entry which is preliminary data.</text>
</comment>
<dbReference type="EMBL" id="CAJOBI010107531">
    <property type="protein sequence ID" value="CAF4617920.1"/>
    <property type="molecule type" value="Genomic_DNA"/>
</dbReference>
<sequence>KPPQRIVQHPPPIARPSQSEEYIDTNRNKENVYRPPVRRYEKLNLPIDNENERYEHEPKIISLSSSPSTKPPRQSSLPVT</sequence>
<reference evidence="4" key="1">
    <citation type="submission" date="2021-02" db="EMBL/GenBank/DDBJ databases">
        <authorList>
            <person name="Nowell W R."/>
        </authorList>
    </citation>
    <scope>NUCLEOTIDE SEQUENCE</scope>
</reference>
<dbReference type="EMBL" id="CAJOBJ010118770">
    <property type="protein sequence ID" value="CAF4666140.1"/>
    <property type="molecule type" value="Genomic_DNA"/>
</dbReference>
<evidence type="ECO:0000313" key="5">
    <source>
        <dbReference type="EMBL" id="CAF4617920.1"/>
    </source>
</evidence>
<feature type="region of interest" description="Disordered" evidence="1">
    <location>
        <begin position="47"/>
        <end position="80"/>
    </location>
</feature>
<dbReference type="Proteomes" id="UP000681967">
    <property type="component" value="Unassembled WGS sequence"/>
</dbReference>
<feature type="compositionally biased region" description="Polar residues" evidence="1">
    <location>
        <begin position="62"/>
        <end position="80"/>
    </location>
</feature>
<evidence type="ECO:0000256" key="1">
    <source>
        <dbReference type="SAM" id="MobiDB-lite"/>
    </source>
</evidence>
<feature type="non-terminal residue" evidence="4">
    <location>
        <position position="1"/>
    </location>
</feature>
<organism evidence="4 7">
    <name type="scientific">Rotaria magnacalcarata</name>
    <dbReference type="NCBI Taxonomy" id="392030"/>
    <lineage>
        <taxon>Eukaryota</taxon>
        <taxon>Metazoa</taxon>
        <taxon>Spiralia</taxon>
        <taxon>Gnathifera</taxon>
        <taxon>Rotifera</taxon>
        <taxon>Eurotatoria</taxon>
        <taxon>Bdelloidea</taxon>
        <taxon>Philodinida</taxon>
        <taxon>Philodinidae</taxon>
        <taxon>Rotaria</taxon>
    </lineage>
</organism>
<feature type="non-terminal residue" evidence="4">
    <location>
        <position position="80"/>
    </location>
</feature>
<name>A0A8S2Y3W7_9BILA</name>
<evidence type="ECO:0000313" key="7">
    <source>
        <dbReference type="Proteomes" id="UP000681720"/>
    </source>
</evidence>
<dbReference type="Proteomes" id="UP000681720">
    <property type="component" value="Unassembled WGS sequence"/>
</dbReference>
<proteinExistence type="predicted"/>
<gene>
    <name evidence="2" type="ORF">BYL167_LOCUS34867</name>
    <name evidence="4" type="ORF">GIL414_LOCUS35955</name>
    <name evidence="6" type="ORF">GIL414_LOCUS41693</name>
    <name evidence="3" type="ORF">SMN809_LOCUS35944</name>
    <name evidence="5" type="ORF">SMN809_LOCUS39759</name>
</gene>
<dbReference type="EMBL" id="CAJOBI010087084">
    <property type="protein sequence ID" value="CAF4524246.1"/>
    <property type="molecule type" value="Genomic_DNA"/>
</dbReference>
<evidence type="ECO:0000313" key="2">
    <source>
        <dbReference type="EMBL" id="CAF4475464.1"/>
    </source>
</evidence>
<evidence type="ECO:0000313" key="6">
    <source>
        <dbReference type="EMBL" id="CAF4666140.1"/>
    </source>
</evidence>
<evidence type="ECO:0000313" key="3">
    <source>
        <dbReference type="EMBL" id="CAF4524246.1"/>
    </source>
</evidence>
<accession>A0A8S2Y3W7</accession>
<feature type="compositionally biased region" description="Basic and acidic residues" evidence="1">
    <location>
        <begin position="50"/>
        <end position="59"/>
    </location>
</feature>
<dbReference type="EMBL" id="CAJOBH010071799">
    <property type="protein sequence ID" value="CAF4475464.1"/>
    <property type="molecule type" value="Genomic_DNA"/>
</dbReference>
<dbReference type="Proteomes" id="UP000676336">
    <property type="component" value="Unassembled WGS sequence"/>
</dbReference>
<dbReference type="EMBL" id="CAJOBJ010088108">
    <property type="protein sequence ID" value="CAF4529436.1"/>
    <property type="molecule type" value="Genomic_DNA"/>
</dbReference>
<dbReference type="AlphaFoldDB" id="A0A8S2Y3W7"/>
<evidence type="ECO:0000313" key="4">
    <source>
        <dbReference type="EMBL" id="CAF4529436.1"/>
    </source>
</evidence>